<organism evidence="1 2">
    <name type="scientific">Streptomyces parvulus</name>
    <dbReference type="NCBI Taxonomy" id="146923"/>
    <lineage>
        <taxon>Bacteria</taxon>
        <taxon>Bacillati</taxon>
        <taxon>Actinomycetota</taxon>
        <taxon>Actinomycetes</taxon>
        <taxon>Kitasatosporales</taxon>
        <taxon>Streptomycetaceae</taxon>
        <taxon>Streptomyces</taxon>
    </lineage>
</organism>
<evidence type="ECO:0000313" key="1">
    <source>
        <dbReference type="EMBL" id="RDD85375.1"/>
    </source>
</evidence>
<dbReference type="AlphaFoldDB" id="A0A369UZK7"/>
<evidence type="ECO:0000313" key="2">
    <source>
        <dbReference type="Proteomes" id="UP000253742"/>
    </source>
</evidence>
<proteinExistence type="predicted"/>
<gene>
    <name evidence="1" type="ORF">DVZ84_30120</name>
</gene>
<protein>
    <submittedName>
        <fullName evidence="1">Uncharacterized protein</fullName>
    </submittedName>
</protein>
<reference evidence="1 2" key="1">
    <citation type="submission" date="2018-07" db="EMBL/GenBank/DDBJ databases">
        <title>Genome guided investigation of antibiotics producing actinomycetales strain isolated from a Macau mangrove ecosystem.</title>
        <authorList>
            <person name="Hu D."/>
        </authorList>
    </citation>
    <scope>NUCLEOTIDE SEQUENCE [LARGE SCALE GENOMIC DNA]</scope>
    <source>
        <strain evidence="1 2">2297</strain>
    </source>
</reference>
<dbReference type="RefSeq" id="WP_114531952.1">
    <property type="nucleotide sequence ID" value="NZ_JBEZXX010000021.1"/>
</dbReference>
<comment type="caution">
    <text evidence="1">The sequence shown here is derived from an EMBL/GenBank/DDBJ whole genome shotgun (WGS) entry which is preliminary data.</text>
</comment>
<accession>A0A369UZK7</accession>
<dbReference type="EMBL" id="QQBH01000027">
    <property type="protein sequence ID" value="RDD85375.1"/>
    <property type="molecule type" value="Genomic_DNA"/>
</dbReference>
<name>A0A369UZK7_9ACTN</name>
<sequence>MVLTQILSAVLMLGLDQLIRSRYGALGLLCLCLLAIGIRARNSTCVSVGAVLFLLLMAQA</sequence>
<dbReference type="Proteomes" id="UP000253742">
    <property type="component" value="Unassembled WGS sequence"/>
</dbReference>